<sequence>MILSPQLYAEQAQYHGLQAVDTRRHALQNPTVVARFKLQNPHV</sequence>
<proteinExistence type="predicted"/>
<dbReference type="EMBL" id="KT322179">
    <property type="protein sequence ID" value="AKY04375.1"/>
    <property type="molecule type" value="Genomic_DNA"/>
</dbReference>
<organism evidence="1">
    <name type="scientific">uncultured haloarchaeon</name>
    <dbReference type="NCBI Taxonomy" id="160804"/>
    <lineage>
        <taxon>Archaea</taxon>
        <taxon>Methanobacteriati</taxon>
        <taxon>Methanobacteriota</taxon>
        <taxon>Stenosarchaea group</taxon>
        <taxon>Halobacteria</taxon>
        <taxon>Halobacteriales</taxon>
        <taxon>Halobacteriaceae</taxon>
        <taxon>environmental samples</taxon>
    </lineage>
</organism>
<name>A0A0K1YB69_9EURY</name>
<protein>
    <submittedName>
        <fullName evidence="1">Uncharacterized protein</fullName>
    </submittedName>
</protein>
<dbReference type="AlphaFoldDB" id="A0A0K1YB69"/>
<accession>A0A0K1YB69</accession>
<evidence type="ECO:0000313" key="1">
    <source>
        <dbReference type="EMBL" id="AKY04375.1"/>
    </source>
</evidence>
<reference evidence="1" key="1">
    <citation type="journal article" date="2015" name="BMC Genomics">
        <title>Diversity of the cell-wall associated genomic island of the archaeon Haloquadratum walsbyi.</title>
        <authorList>
            <person name="Martin-Cuadrado A.B."/>
            <person name="Pasic L."/>
            <person name="Rodriguez-Valera F."/>
        </authorList>
    </citation>
    <scope>NUCLEOTIDE SEQUENCE</scope>
</reference>